<keyword evidence="3 8" id="KW-0418">Kinase</keyword>
<dbReference type="EMBL" id="PFBD01000003">
    <property type="protein sequence ID" value="PIR87421.1"/>
    <property type="molecule type" value="Genomic_DNA"/>
</dbReference>
<dbReference type="PANTHER" id="PTHR32463:SF0">
    <property type="entry name" value="L-FUCOSE KINASE"/>
    <property type="match status" value="1"/>
</dbReference>
<reference evidence="9" key="1">
    <citation type="submission" date="2017-09" db="EMBL/GenBank/DDBJ databases">
        <title>Depth-based differentiation of microbial function through sediment-hosted aquifers and enrichment of novel symbionts in the deep terrestrial subsurface.</title>
        <authorList>
            <person name="Probst A.J."/>
            <person name="Ladd B."/>
            <person name="Jarett J.K."/>
            <person name="Geller-Mcgrath D.E."/>
            <person name="Sieber C.M.K."/>
            <person name="Emerson J.B."/>
            <person name="Anantharaman K."/>
            <person name="Thomas B.C."/>
            <person name="Malmstrom R."/>
            <person name="Stieglmeier M."/>
            <person name="Klingl A."/>
            <person name="Woyke T."/>
            <person name="Ryan C.M."/>
            <person name="Banfield J.F."/>
        </authorList>
    </citation>
    <scope>NUCLEOTIDE SEQUENCE [LARGE SCALE GENOMIC DNA]</scope>
</reference>
<feature type="domain" description="GHMP kinase N-terminal" evidence="6">
    <location>
        <begin position="77"/>
        <end position="157"/>
    </location>
</feature>
<dbReference type="GO" id="GO:0050201">
    <property type="term" value="F:fucokinase activity"/>
    <property type="evidence" value="ECO:0007669"/>
    <property type="project" value="TreeGrafter"/>
</dbReference>
<dbReference type="InterPro" id="IPR013750">
    <property type="entry name" value="GHMP_kinase_C_dom"/>
</dbReference>
<evidence type="ECO:0000256" key="2">
    <source>
        <dbReference type="ARBA" id="ARBA00022741"/>
    </source>
</evidence>
<dbReference type="PIRSF" id="PIRSF036406">
    <property type="entry name" value="Hept_kin"/>
    <property type="match status" value="1"/>
</dbReference>
<feature type="domain" description="GHMP kinase C-terminal" evidence="7">
    <location>
        <begin position="234"/>
        <end position="306"/>
    </location>
</feature>
<dbReference type="GO" id="GO:0005524">
    <property type="term" value="F:ATP binding"/>
    <property type="evidence" value="ECO:0007669"/>
    <property type="project" value="UniProtKB-KW"/>
</dbReference>
<dbReference type="InterPro" id="IPR014606">
    <property type="entry name" value="Heptose_7-P_kinase"/>
</dbReference>
<organism evidence="8 9">
    <name type="scientific">Candidatus Harrisonbacteria bacterium CG10_big_fil_rev_8_21_14_0_10_49_15</name>
    <dbReference type="NCBI Taxonomy" id="1974587"/>
    <lineage>
        <taxon>Bacteria</taxon>
        <taxon>Candidatus Harrisoniibacteriota</taxon>
    </lineage>
</organism>
<dbReference type="Proteomes" id="UP000229526">
    <property type="component" value="Unassembled WGS sequence"/>
</dbReference>
<protein>
    <submittedName>
        <fullName evidence="8">Kinase</fullName>
    </submittedName>
</protein>
<gene>
    <name evidence="8" type="ORF">COU11_00640</name>
</gene>
<evidence type="ECO:0000256" key="4">
    <source>
        <dbReference type="ARBA" id="ARBA00022840"/>
    </source>
</evidence>
<dbReference type="InterPro" id="IPR006204">
    <property type="entry name" value="GHMP_kinase_N_dom"/>
</dbReference>
<dbReference type="InterPro" id="IPR001174">
    <property type="entry name" value="HddA/FKP"/>
</dbReference>
<comment type="similarity">
    <text evidence="5">Belongs to the GHMP kinase family.</text>
</comment>
<dbReference type="PANTHER" id="PTHR32463">
    <property type="entry name" value="L-FUCOSE KINASE"/>
    <property type="match status" value="1"/>
</dbReference>
<dbReference type="Gene3D" id="3.30.230.120">
    <property type="match status" value="1"/>
</dbReference>
<dbReference type="InterPro" id="IPR020568">
    <property type="entry name" value="Ribosomal_Su5_D2-typ_SF"/>
</dbReference>
<dbReference type="InterPro" id="IPR052203">
    <property type="entry name" value="GHMP_Kinase-Related"/>
</dbReference>
<evidence type="ECO:0000256" key="1">
    <source>
        <dbReference type="ARBA" id="ARBA00022679"/>
    </source>
</evidence>
<comment type="caution">
    <text evidence="8">The sequence shown here is derived from an EMBL/GenBank/DDBJ whole genome shotgun (WGS) entry which is preliminary data.</text>
</comment>
<evidence type="ECO:0000259" key="6">
    <source>
        <dbReference type="Pfam" id="PF00288"/>
    </source>
</evidence>
<dbReference type="PRINTS" id="PR00960">
    <property type="entry name" value="LMBPPROTEIN"/>
</dbReference>
<dbReference type="Pfam" id="PF08544">
    <property type="entry name" value="GHMP_kinases_C"/>
    <property type="match status" value="1"/>
</dbReference>
<dbReference type="SUPFAM" id="SSF54211">
    <property type="entry name" value="Ribosomal protein S5 domain 2-like"/>
    <property type="match status" value="1"/>
</dbReference>
<dbReference type="GO" id="GO:0042352">
    <property type="term" value="P:GDP-L-fucose salvage"/>
    <property type="evidence" value="ECO:0007669"/>
    <property type="project" value="TreeGrafter"/>
</dbReference>
<evidence type="ECO:0000259" key="7">
    <source>
        <dbReference type="Pfam" id="PF08544"/>
    </source>
</evidence>
<sequence length="331" mass="36432">MIITRTPFRISFFGGGTDYPTWYEKHGGATLSTTIDKYCYITVRHLPPFFEVKNRIVWSKIELVDSHDEIEHPSVRETLKHLGIDKGVEVHHAGDLPARSGLGSSSSFTVGLLHALHVLLSKPITKMGLAKDAIHIEQNLIKECVGSQDQMAAAFGGLNKFTFSKSGELSAEPVALSDERSQELQKHLMLVFTGMARTASEVAQEQVKTTHEKEGELKAMQAMVDRAIDILKSEEDVKEFGRLLHETWMIKRGLTGKITNSKVDSIYDKARGAGAIGGKLLGAGNGGFMLLFVPPEKQAAVRAMLKDLVIVPFRFEDGGSQMIYHQNGSAL</sequence>
<keyword evidence="4" id="KW-0067">ATP-binding</keyword>
<proteinExistence type="inferred from homology"/>
<keyword evidence="1" id="KW-0808">Transferase</keyword>
<dbReference type="SUPFAM" id="SSF55060">
    <property type="entry name" value="GHMP Kinase, C-terminal domain"/>
    <property type="match status" value="1"/>
</dbReference>
<dbReference type="Pfam" id="PF00288">
    <property type="entry name" value="GHMP_kinases_N"/>
    <property type="match status" value="1"/>
</dbReference>
<name>A0A2H0UM09_9BACT</name>
<evidence type="ECO:0000313" key="8">
    <source>
        <dbReference type="EMBL" id="PIR87421.1"/>
    </source>
</evidence>
<accession>A0A2H0UM09</accession>
<evidence type="ECO:0000313" key="9">
    <source>
        <dbReference type="Proteomes" id="UP000229526"/>
    </source>
</evidence>
<dbReference type="InterPro" id="IPR036554">
    <property type="entry name" value="GHMP_kinase_C_sf"/>
</dbReference>
<evidence type="ECO:0000256" key="5">
    <source>
        <dbReference type="ARBA" id="ARBA00038121"/>
    </source>
</evidence>
<dbReference type="AlphaFoldDB" id="A0A2H0UM09"/>
<evidence type="ECO:0000256" key="3">
    <source>
        <dbReference type="ARBA" id="ARBA00022777"/>
    </source>
</evidence>
<keyword evidence="2" id="KW-0547">Nucleotide-binding</keyword>